<dbReference type="GO" id="GO:0000724">
    <property type="term" value="P:double-strand break repair via homologous recombination"/>
    <property type="evidence" value="ECO:0007669"/>
    <property type="project" value="TreeGrafter"/>
</dbReference>
<comment type="caution">
    <text evidence="5">The sequence shown here is derived from an EMBL/GenBank/DDBJ whole genome shotgun (WGS) entry which is preliminary data.</text>
</comment>
<feature type="domain" description="Helicase ATP-binding" evidence="3">
    <location>
        <begin position="335"/>
        <end position="506"/>
    </location>
</feature>
<dbReference type="InterPro" id="IPR050496">
    <property type="entry name" value="SNF2_RAD54_helicase_repair"/>
</dbReference>
<evidence type="ECO:0000313" key="6">
    <source>
        <dbReference type="Proteomes" id="UP001054902"/>
    </source>
</evidence>
<dbReference type="InterPro" id="IPR038718">
    <property type="entry name" value="SNF2-like_sf"/>
</dbReference>
<dbReference type="PANTHER" id="PTHR45629">
    <property type="entry name" value="SNF2/RAD54 FAMILY MEMBER"/>
    <property type="match status" value="1"/>
</dbReference>
<dbReference type="CDD" id="cd18793">
    <property type="entry name" value="SF2_C_SNF"/>
    <property type="match status" value="1"/>
</dbReference>
<gene>
    <name evidence="5" type="ORF">CTEN210_03787</name>
</gene>
<dbReference type="PANTHER" id="PTHR45629:SF7">
    <property type="entry name" value="DNA EXCISION REPAIR PROTEIN ERCC-6-RELATED"/>
    <property type="match status" value="1"/>
</dbReference>
<accession>A0AAD3H1P4</accession>
<dbReference type="Pfam" id="PF00271">
    <property type="entry name" value="Helicase_C"/>
    <property type="match status" value="1"/>
</dbReference>
<feature type="compositionally biased region" description="Acidic residues" evidence="2">
    <location>
        <begin position="868"/>
        <end position="897"/>
    </location>
</feature>
<dbReference type="EMBL" id="BLLK01000022">
    <property type="protein sequence ID" value="GFH47312.1"/>
    <property type="molecule type" value="Genomic_DNA"/>
</dbReference>
<dbReference type="InterPro" id="IPR049730">
    <property type="entry name" value="SNF2/RAD54-like_C"/>
</dbReference>
<dbReference type="GO" id="GO:0007131">
    <property type="term" value="P:reciprocal meiotic recombination"/>
    <property type="evidence" value="ECO:0007669"/>
    <property type="project" value="TreeGrafter"/>
</dbReference>
<evidence type="ECO:0000256" key="1">
    <source>
        <dbReference type="ARBA" id="ARBA00022801"/>
    </source>
</evidence>
<feature type="domain" description="Helicase C-terminal" evidence="4">
    <location>
        <begin position="634"/>
        <end position="796"/>
    </location>
</feature>
<dbReference type="InterPro" id="IPR001650">
    <property type="entry name" value="Helicase_C-like"/>
</dbReference>
<dbReference type="GO" id="GO:0016787">
    <property type="term" value="F:hydrolase activity"/>
    <property type="evidence" value="ECO:0007669"/>
    <property type="project" value="UniProtKB-KW"/>
</dbReference>
<dbReference type="InterPro" id="IPR027417">
    <property type="entry name" value="P-loop_NTPase"/>
</dbReference>
<dbReference type="SMART" id="SM00487">
    <property type="entry name" value="DEXDc"/>
    <property type="match status" value="1"/>
</dbReference>
<dbReference type="AlphaFoldDB" id="A0AAD3H1P4"/>
<protein>
    <submittedName>
        <fullName evidence="5">Uncharacterized protein</fullName>
    </submittedName>
</protein>
<keyword evidence="1" id="KW-0378">Hydrolase</keyword>
<organism evidence="5 6">
    <name type="scientific">Chaetoceros tenuissimus</name>
    <dbReference type="NCBI Taxonomy" id="426638"/>
    <lineage>
        <taxon>Eukaryota</taxon>
        <taxon>Sar</taxon>
        <taxon>Stramenopiles</taxon>
        <taxon>Ochrophyta</taxon>
        <taxon>Bacillariophyta</taxon>
        <taxon>Coscinodiscophyceae</taxon>
        <taxon>Chaetocerotophycidae</taxon>
        <taxon>Chaetocerotales</taxon>
        <taxon>Chaetocerotaceae</taxon>
        <taxon>Chaetoceros</taxon>
    </lineage>
</organism>
<sequence>MNSVSAASSSQSSNAPSIQKYEVLYYKRTNKVHKQKGVSRLDGILTIHLPPSNLVTLAANDDEEDISSDEEESSKKFKKNFKQKKQVLYSSRNMDIVNSVMQKSSFNDDDVIVLPSWEVQIVSNLSHGKETVKAQGKATLNPLMKKSNLLQRSGGNLIGKKRPLVSTATQKLVNPLKKSGPLQSRTRPLHANNAISSLATRKPPAQPKRNDISTDSDCEPEKKMGSRSTVSSSLLMKKKNPLLSRPKSKFVPLKPLNSLNRSSSSVGQKIKGVTNDSSLPGAIGNLYVPSAIKSILRPHQQTGLVFLWNCLTGACPRLQKIWSQRYTGIDDEEMESIPRPGVGCILADEMGLGKTLQTIAVITALHRRNRNDRFIVVCPSSLVMNWSKEFDKFLGKASNPKRVVIRKGGEEGLQRLKSFVPEKHQNAEVLIVSYDLFRIHSELLAQSQNVGLLVVDEGHRLKNTAGTKVLSALNMLNCKARLLISGTPIQNNLSEYYNVANFVLPGILGDLNSFRKQFERPISAASKKNASSYQKEEGRLASKELEKMTSTFMIRRLQSDVLKTLLPPRNETLLFCKPSQEQSKLYKKLTKTAFSDCLSTLTNLRKLCSHPSLLENVSQEEPDYSCTRSGKLDILDRLLCSIRRENPDDKVVIVSNFTSALTVIEEGVIKHRCWNSLRLDGTTEQSTRQALVDSFNRSSTNDSFVFLLSSKAGGVGLNLAGANRLVMFDLDWNPSTDAQAMARVYRQGQKKECFIYRLMLTGTVEEVIYQRQIQKGLLDSKNRKSNNSGFTDEELKDCFTLKENCDCDTKRKMGNKWDDYDGKSTLLEKGVQDKPLLNIAGHNEILSFVHFVDDEVDEDLPINNESNVENEVDDASEDADDWDCFDEESDEEAEFEG</sequence>
<feature type="region of interest" description="Disordered" evidence="2">
    <location>
        <begin position="862"/>
        <end position="897"/>
    </location>
</feature>
<reference evidence="5 6" key="1">
    <citation type="journal article" date="2021" name="Sci. Rep.">
        <title>The genome of the diatom Chaetoceros tenuissimus carries an ancient integrated fragment of an extant virus.</title>
        <authorList>
            <person name="Hongo Y."/>
            <person name="Kimura K."/>
            <person name="Takaki Y."/>
            <person name="Yoshida Y."/>
            <person name="Baba S."/>
            <person name="Kobayashi G."/>
            <person name="Nagasaki K."/>
            <person name="Hano T."/>
            <person name="Tomaru Y."/>
        </authorList>
    </citation>
    <scope>NUCLEOTIDE SEQUENCE [LARGE SCALE GENOMIC DNA]</scope>
    <source>
        <strain evidence="5 6">NIES-3715</strain>
    </source>
</reference>
<dbReference type="PROSITE" id="PS51194">
    <property type="entry name" value="HELICASE_CTER"/>
    <property type="match status" value="1"/>
</dbReference>
<keyword evidence="6" id="KW-1185">Reference proteome</keyword>
<feature type="region of interest" description="Disordered" evidence="2">
    <location>
        <begin position="176"/>
        <end position="238"/>
    </location>
</feature>
<proteinExistence type="predicted"/>
<dbReference type="SUPFAM" id="SSF52540">
    <property type="entry name" value="P-loop containing nucleoside triphosphate hydrolases"/>
    <property type="match status" value="2"/>
</dbReference>
<name>A0AAD3H1P4_9STRA</name>
<evidence type="ECO:0000259" key="4">
    <source>
        <dbReference type="PROSITE" id="PS51194"/>
    </source>
</evidence>
<dbReference type="PROSITE" id="PS51192">
    <property type="entry name" value="HELICASE_ATP_BIND_1"/>
    <property type="match status" value="1"/>
</dbReference>
<dbReference type="SMART" id="SM00490">
    <property type="entry name" value="HELICc"/>
    <property type="match status" value="1"/>
</dbReference>
<dbReference type="Gene3D" id="3.40.50.300">
    <property type="entry name" value="P-loop containing nucleotide triphosphate hydrolases"/>
    <property type="match status" value="1"/>
</dbReference>
<evidence type="ECO:0000256" key="2">
    <source>
        <dbReference type="SAM" id="MobiDB-lite"/>
    </source>
</evidence>
<evidence type="ECO:0000259" key="3">
    <source>
        <dbReference type="PROSITE" id="PS51192"/>
    </source>
</evidence>
<dbReference type="GO" id="GO:0005524">
    <property type="term" value="F:ATP binding"/>
    <property type="evidence" value="ECO:0007669"/>
    <property type="project" value="InterPro"/>
</dbReference>
<dbReference type="Proteomes" id="UP001054902">
    <property type="component" value="Unassembled WGS sequence"/>
</dbReference>
<dbReference type="Pfam" id="PF00176">
    <property type="entry name" value="SNF2-rel_dom"/>
    <property type="match status" value="1"/>
</dbReference>
<dbReference type="GO" id="GO:0015616">
    <property type="term" value="F:DNA translocase activity"/>
    <property type="evidence" value="ECO:0007669"/>
    <property type="project" value="TreeGrafter"/>
</dbReference>
<dbReference type="InterPro" id="IPR014001">
    <property type="entry name" value="Helicase_ATP-bd"/>
</dbReference>
<dbReference type="Gene3D" id="1.20.120.850">
    <property type="entry name" value="SWI2/SNF2 ATPases, N-terminal domain"/>
    <property type="match status" value="1"/>
</dbReference>
<evidence type="ECO:0000313" key="5">
    <source>
        <dbReference type="EMBL" id="GFH47312.1"/>
    </source>
</evidence>
<dbReference type="Gene3D" id="3.40.50.10810">
    <property type="entry name" value="Tandem AAA-ATPase domain"/>
    <property type="match status" value="1"/>
</dbReference>
<dbReference type="GO" id="GO:0005634">
    <property type="term" value="C:nucleus"/>
    <property type="evidence" value="ECO:0007669"/>
    <property type="project" value="TreeGrafter"/>
</dbReference>
<dbReference type="InterPro" id="IPR000330">
    <property type="entry name" value="SNF2_N"/>
</dbReference>